<dbReference type="Pfam" id="PF00708">
    <property type="entry name" value="Acylphosphatase"/>
    <property type="match status" value="1"/>
</dbReference>
<accession>A0A1H9LJ52</accession>
<protein>
    <recommendedName>
        <fullName evidence="3 5">Acylphosphatase</fullName>
        <ecNumber evidence="2 5">3.6.1.7</ecNumber>
    </recommendedName>
</protein>
<evidence type="ECO:0000256" key="1">
    <source>
        <dbReference type="ARBA" id="ARBA00005614"/>
    </source>
</evidence>
<feature type="domain" description="Acylphosphatase-like" evidence="8">
    <location>
        <begin position="3"/>
        <end position="91"/>
    </location>
</feature>
<dbReference type="PROSITE" id="PS00151">
    <property type="entry name" value="ACYLPHOSPHATASE_2"/>
    <property type="match status" value="1"/>
</dbReference>
<evidence type="ECO:0000259" key="8">
    <source>
        <dbReference type="PROSITE" id="PS51160"/>
    </source>
</evidence>
<gene>
    <name evidence="9" type="ORF">SAMN04487944_101281</name>
</gene>
<dbReference type="PANTHER" id="PTHR47268">
    <property type="entry name" value="ACYLPHOSPHATASE"/>
    <property type="match status" value="1"/>
</dbReference>
<feature type="active site" evidence="5">
    <location>
        <position position="18"/>
    </location>
</feature>
<dbReference type="AlphaFoldDB" id="A0A1H9LJ52"/>
<dbReference type="PROSITE" id="PS00150">
    <property type="entry name" value="ACYLPHOSPHATASE_1"/>
    <property type="match status" value="1"/>
</dbReference>
<dbReference type="Proteomes" id="UP000199687">
    <property type="component" value="Unassembled WGS sequence"/>
</dbReference>
<dbReference type="PROSITE" id="PS51160">
    <property type="entry name" value="ACYLPHOSPHATASE_3"/>
    <property type="match status" value="1"/>
</dbReference>
<dbReference type="InterPro" id="IPR020456">
    <property type="entry name" value="Acylphosphatase"/>
</dbReference>
<evidence type="ECO:0000256" key="7">
    <source>
        <dbReference type="RuleBase" id="RU004168"/>
    </source>
</evidence>
<comment type="catalytic activity">
    <reaction evidence="4 5 6">
        <text>an acyl phosphate + H2O = a carboxylate + phosphate + H(+)</text>
        <dbReference type="Rhea" id="RHEA:14965"/>
        <dbReference type="ChEBI" id="CHEBI:15377"/>
        <dbReference type="ChEBI" id="CHEBI:15378"/>
        <dbReference type="ChEBI" id="CHEBI:29067"/>
        <dbReference type="ChEBI" id="CHEBI:43474"/>
        <dbReference type="ChEBI" id="CHEBI:59918"/>
        <dbReference type="EC" id="3.6.1.7"/>
    </reaction>
</comment>
<dbReference type="RefSeq" id="WP_089738228.1">
    <property type="nucleotide sequence ID" value="NZ_FOGL01000001.1"/>
</dbReference>
<keyword evidence="10" id="KW-1185">Reference proteome</keyword>
<evidence type="ECO:0000313" key="9">
    <source>
        <dbReference type="EMBL" id="SER11531.1"/>
    </source>
</evidence>
<evidence type="ECO:0000256" key="5">
    <source>
        <dbReference type="PROSITE-ProRule" id="PRU00520"/>
    </source>
</evidence>
<keyword evidence="5 6" id="KW-0378">Hydrolase</keyword>
<dbReference type="OrthoDB" id="9808093at2"/>
<dbReference type="Gene3D" id="3.30.70.100">
    <property type="match status" value="1"/>
</dbReference>
<dbReference type="InterPro" id="IPR001792">
    <property type="entry name" value="Acylphosphatase-like_dom"/>
</dbReference>
<dbReference type="PANTHER" id="PTHR47268:SF4">
    <property type="entry name" value="ACYLPHOSPHATASE"/>
    <property type="match status" value="1"/>
</dbReference>
<dbReference type="EMBL" id="FOGL01000001">
    <property type="protein sequence ID" value="SER11531.1"/>
    <property type="molecule type" value="Genomic_DNA"/>
</dbReference>
<dbReference type="InterPro" id="IPR017968">
    <property type="entry name" value="Acylphosphatase_CS"/>
</dbReference>
<comment type="similarity">
    <text evidence="1 7">Belongs to the acylphosphatase family.</text>
</comment>
<dbReference type="SUPFAM" id="SSF54975">
    <property type="entry name" value="Acylphosphatase/BLUF domain-like"/>
    <property type="match status" value="1"/>
</dbReference>
<evidence type="ECO:0000256" key="6">
    <source>
        <dbReference type="RuleBase" id="RU000553"/>
    </source>
</evidence>
<organism evidence="9 10">
    <name type="scientific">Gracilibacillus ureilyticus</name>
    <dbReference type="NCBI Taxonomy" id="531814"/>
    <lineage>
        <taxon>Bacteria</taxon>
        <taxon>Bacillati</taxon>
        <taxon>Bacillota</taxon>
        <taxon>Bacilli</taxon>
        <taxon>Bacillales</taxon>
        <taxon>Bacillaceae</taxon>
        <taxon>Gracilibacillus</taxon>
    </lineage>
</organism>
<dbReference type="EC" id="3.6.1.7" evidence="2 5"/>
<evidence type="ECO:0000256" key="3">
    <source>
        <dbReference type="ARBA" id="ARBA00015991"/>
    </source>
</evidence>
<feature type="active site" evidence="5">
    <location>
        <position position="36"/>
    </location>
</feature>
<sequence>MREFHLIVEGKVQGVGFRYFTQSTAMENNITGWVKNLEDGSVEIVAQGEENDIHTFIDKVRKGPSMFAKVSNIGIEKNPIDTTFKKFEIRH</sequence>
<evidence type="ECO:0000256" key="4">
    <source>
        <dbReference type="ARBA" id="ARBA00047645"/>
    </source>
</evidence>
<dbReference type="STRING" id="531814.SAMN04487944_101281"/>
<dbReference type="InterPro" id="IPR036046">
    <property type="entry name" value="Acylphosphatase-like_dom_sf"/>
</dbReference>
<evidence type="ECO:0000256" key="2">
    <source>
        <dbReference type="ARBA" id="ARBA00012150"/>
    </source>
</evidence>
<reference evidence="9 10" key="1">
    <citation type="submission" date="2016-10" db="EMBL/GenBank/DDBJ databases">
        <authorList>
            <person name="de Groot N.N."/>
        </authorList>
    </citation>
    <scope>NUCLEOTIDE SEQUENCE [LARGE SCALE GENOMIC DNA]</scope>
    <source>
        <strain evidence="9 10">CGMCC 1.7727</strain>
    </source>
</reference>
<proteinExistence type="inferred from homology"/>
<dbReference type="GO" id="GO:0003998">
    <property type="term" value="F:acylphosphatase activity"/>
    <property type="evidence" value="ECO:0007669"/>
    <property type="project" value="UniProtKB-EC"/>
</dbReference>
<name>A0A1H9LJ52_9BACI</name>
<evidence type="ECO:0000313" key="10">
    <source>
        <dbReference type="Proteomes" id="UP000199687"/>
    </source>
</evidence>